<dbReference type="CDD" id="cd00009">
    <property type="entry name" value="AAA"/>
    <property type="match status" value="1"/>
</dbReference>
<sequence>MMYQQHFGLNDMPYSLTPNTSLYCSLPPHEEALAMLLIAIESGEGVLKVVGEVGTGKTLVCRKLLNEMPDNIKAAYIPNPYLNPDEMRWALAEELRLDLDHSLNQQQLSQVIQKRLIELHEAGSQVVLLLDEAQAIPTEGLEALRLFTNLETERKKLLQLVLFGQPELDQRLARPELRQLRQRISFSCRLRALHAHEVQPYIHHRMQAAGYKGAPVFGSMASRLIYRASRGVPRLVNMICHKTLMLCFGKGSHQASVSQVWKAIRDTEDASLFGLRIGSIS</sequence>
<feature type="domain" description="ORC1/DEAH AAA+ ATPase" evidence="1">
    <location>
        <begin position="42"/>
        <end position="172"/>
    </location>
</feature>
<dbReference type="Gene3D" id="3.40.50.300">
    <property type="entry name" value="P-loop containing nucleotide triphosphate hydrolases"/>
    <property type="match status" value="1"/>
</dbReference>
<dbReference type="AlphaFoldDB" id="A0AA42B6K9"/>
<dbReference type="PANTHER" id="PTHR35894:SF7">
    <property type="entry name" value="GENERAL SECRETION PATHWAY PROTEIN A-RELATED"/>
    <property type="match status" value="1"/>
</dbReference>
<name>A0AA42B6K9_9GAMM</name>
<dbReference type="Pfam" id="PF13401">
    <property type="entry name" value="AAA_22"/>
    <property type="match status" value="1"/>
</dbReference>
<protein>
    <submittedName>
        <fullName evidence="2">AAA family ATPase</fullName>
    </submittedName>
</protein>
<dbReference type="SUPFAM" id="SSF52540">
    <property type="entry name" value="P-loop containing nucleoside triphosphate hydrolases"/>
    <property type="match status" value="1"/>
</dbReference>
<evidence type="ECO:0000313" key="3">
    <source>
        <dbReference type="Proteomes" id="UP001165393"/>
    </source>
</evidence>
<comment type="caution">
    <text evidence="2">The sequence shown here is derived from an EMBL/GenBank/DDBJ whole genome shotgun (WGS) entry which is preliminary data.</text>
</comment>
<dbReference type="InterPro" id="IPR027417">
    <property type="entry name" value="P-loop_NTPase"/>
</dbReference>
<gene>
    <name evidence="2" type="ORF">NAF29_02705</name>
</gene>
<dbReference type="PANTHER" id="PTHR35894">
    <property type="entry name" value="GENERAL SECRETION PATHWAY PROTEIN A-RELATED"/>
    <property type="match status" value="1"/>
</dbReference>
<dbReference type="InterPro" id="IPR052026">
    <property type="entry name" value="ExeA_AAA_ATPase_DNA-bind"/>
</dbReference>
<dbReference type="GO" id="GO:0016887">
    <property type="term" value="F:ATP hydrolysis activity"/>
    <property type="evidence" value="ECO:0007669"/>
    <property type="project" value="InterPro"/>
</dbReference>
<dbReference type="InterPro" id="IPR049945">
    <property type="entry name" value="AAA_22"/>
</dbReference>
<evidence type="ECO:0000259" key="1">
    <source>
        <dbReference type="Pfam" id="PF13401"/>
    </source>
</evidence>
<dbReference type="RefSeq" id="WP_251259944.1">
    <property type="nucleotide sequence ID" value="NZ_JAMQGP010000001.1"/>
</dbReference>
<proteinExistence type="predicted"/>
<evidence type="ECO:0000313" key="2">
    <source>
        <dbReference type="EMBL" id="MCM2678581.1"/>
    </source>
</evidence>
<dbReference type="EMBL" id="JAMQGP010000001">
    <property type="protein sequence ID" value="MCM2678581.1"/>
    <property type="molecule type" value="Genomic_DNA"/>
</dbReference>
<reference evidence="2 3" key="1">
    <citation type="journal article" date="2013" name="Antonie Van Leeuwenhoek">
        <title>Echinimonas agarilytica gen. nov., sp. nov., a new gammaproteobacterium isolated from the sea urchin Strongylocentrotus intermedius.</title>
        <authorList>
            <person name="Nedashkovskaya O.I."/>
            <person name="Stenkova A.M."/>
            <person name="Zhukova N.V."/>
            <person name="Van Trappen S."/>
            <person name="Lee J.S."/>
            <person name="Kim S.B."/>
        </authorList>
    </citation>
    <scope>NUCLEOTIDE SEQUENCE [LARGE SCALE GENOMIC DNA]</scope>
    <source>
        <strain evidence="2 3">KMM 6351</strain>
    </source>
</reference>
<organism evidence="2 3">
    <name type="scientific">Echinimonas agarilytica</name>
    <dbReference type="NCBI Taxonomy" id="1215918"/>
    <lineage>
        <taxon>Bacteria</taxon>
        <taxon>Pseudomonadati</taxon>
        <taxon>Pseudomonadota</taxon>
        <taxon>Gammaproteobacteria</taxon>
        <taxon>Alteromonadales</taxon>
        <taxon>Echinimonadaceae</taxon>
        <taxon>Echinimonas</taxon>
    </lineage>
</organism>
<keyword evidence="3" id="KW-1185">Reference proteome</keyword>
<dbReference type="Proteomes" id="UP001165393">
    <property type="component" value="Unassembled WGS sequence"/>
</dbReference>
<accession>A0AA42B6K9</accession>